<feature type="binding site" evidence="5">
    <location>
        <position position="219"/>
    </location>
    <ligand>
        <name>Fe cation</name>
        <dbReference type="ChEBI" id="CHEBI:24875"/>
        <note>catalytic</note>
    </ligand>
</feature>
<dbReference type="PANTHER" id="PTHR10543">
    <property type="entry name" value="BETA-CAROTENE DIOXYGENASE"/>
    <property type="match status" value="1"/>
</dbReference>
<dbReference type="GO" id="GO:0010436">
    <property type="term" value="F:carotenoid dioxygenase activity"/>
    <property type="evidence" value="ECO:0007669"/>
    <property type="project" value="TreeGrafter"/>
</dbReference>
<comment type="similarity">
    <text evidence="1">Belongs to the carotenoid oxygenase family.</text>
</comment>
<dbReference type="Pfam" id="PF03055">
    <property type="entry name" value="RPE65"/>
    <property type="match status" value="1"/>
</dbReference>
<feature type="binding site" evidence="5">
    <location>
        <position position="268"/>
    </location>
    <ligand>
        <name>Fe cation</name>
        <dbReference type="ChEBI" id="CHEBI:24875"/>
        <note>catalytic</note>
    </ligand>
</feature>
<evidence type="ECO:0000313" key="7">
    <source>
        <dbReference type="Proteomes" id="UP000294847"/>
    </source>
</evidence>
<evidence type="ECO:0000256" key="1">
    <source>
        <dbReference type="ARBA" id="ARBA00006787"/>
    </source>
</evidence>
<dbReference type="GO" id="GO:0016121">
    <property type="term" value="P:carotene catabolic process"/>
    <property type="evidence" value="ECO:0007669"/>
    <property type="project" value="TreeGrafter"/>
</dbReference>
<dbReference type="EMBL" id="CP034205">
    <property type="protein sequence ID" value="QBZ56832.1"/>
    <property type="molecule type" value="Genomic_DNA"/>
</dbReference>
<evidence type="ECO:0000313" key="6">
    <source>
        <dbReference type="EMBL" id="QBZ56832.1"/>
    </source>
</evidence>
<keyword evidence="3" id="KW-0560">Oxidoreductase</keyword>
<protein>
    <submittedName>
        <fullName evidence="6">Uncharacterized protein</fullName>
    </submittedName>
</protein>
<reference evidence="6 7" key="1">
    <citation type="journal article" date="2019" name="Mol. Biol. Evol.">
        <title>Blast fungal genomes show frequent chromosomal changes, gene gains and losses, and effector gene turnover.</title>
        <authorList>
            <person name="Gomez Luciano L.B."/>
            <person name="Jason Tsai I."/>
            <person name="Chuma I."/>
            <person name="Tosa Y."/>
            <person name="Chen Y.H."/>
            <person name="Li J.Y."/>
            <person name="Li M.Y."/>
            <person name="Jade Lu M.Y."/>
            <person name="Nakayashiki H."/>
            <person name="Li W.H."/>
        </authorList>
    </citation>
    <scope>NUCLEOTIDE SEQUENCE [LARGE SCALE GENOMIC DNA]</scope>
    <source>
        <strain evidence="6">MZ5-1-6</strain>
    </source>
</reference>
<accession>A0A4P7N5J7</accession>
<evidence type="ECO:0000256" key="4">
    <source>
        <dbReference type="ARBA" id="ARBA00023004"/>
    </source>
</evidence>
<evidence type="ECO:0000256" key="3">
    <source>
        <dbReference type="ARBA" id="ARBA00023002"/>
    </source>
</evidence>
<dbReference type="AlphaFoldDB" id="A0A4P7N5J7"/>
<evidence type="ECO:0000256" key="5">
    <source>
        <dbReference type="PIRSR" id="PIRSR604294-1"/>
    </source>
</evidence>
<name>A0A4P7N5J7_PYROR</name>
<dbReference type="InterPro" id="IPR004294">
    <property type="entry name" value="Carotenoid_Oase"/>
</dbReference>
<keyword evidence="4 5" id="KW-0408">Iron</keyword>
<comment type="cofactor">
    <cofactor evidence="5">
        <name>Fe(2+)</name>
        <dbReference type="ChEBI" id="CHEBI:29033"/>
    </cofactor>
    <text evidence="5">Binds 1 Fe(2+) ion per subunit.</text>
</comment>
<proteinExistence type="inferred from homology"/>
<sequence length="558" mass="61207">MSSVQHYNDWPNTQGFDVRHQELEPKELTVKGDIPAYCAGVLFRNGLGPRSVETNKNGEKTTVYKTSHWFDSFAQVHRFQIHAPTSDSPKVRVTHNSRLTSDGVVERVKRTGSLNDFTFGAKRDPCKSLFQKAQALFAPVRGDGKYPGDVNVSVALTANFPGLSRSAERVNGRVEGPTLINKTDSTMMQALDPETLEPIGVASQKRLHPDLAGPLSAAHASTCPKTGDVFNYNLELGRYQTYRVFVVSAATGETSILATIKYPAAYLHSLFLSENYVILCVWNCFYSMGGASTLWTRNLAEAFAPYDKTKPATWFVIDRKPGGRGLVKTFESDAFYAFHTINAYEVEGKGEDASEVDIVADVCTFDNIDSITRLYIDNLLSDSPAAKKRCEEDRFWSARYSRYRLAGVPSSGKGDETTKPKRVQLEYQGAAELGGPELPSINEAYRARKHRFVYGVTATGKSTFLDGLVKLDVDTGETICWSRPGQTASEPIFVADPDPSVYGILEDAGVLLTVVLDGIQGESYLLVLNAKDMTEVARADVGGVVGFGFHGLHLSASL</sequence>
<keyword evidence="2 5" id="KW-0479">Metal-binding</keyword>
<dbReference type="PANTHER" id="PTHR10543:SF24">
    <property type="entry name" value="CAROTENOID ISOMEROOXYGENASE"/>
    <property type="match status" value="1"/>
</dbReference>
<organism evidence="6 7">
    <name type="scientific">Pyricularia oryzae</name>
    <name type="common">Rice blast fungus</name>
    <name type="synonym">Magnaporthe oryzae</name>
    <dbReference type="NCBI Taxonomy" id="318829"/>
    <lineage>
        <taxon>Eukaryota</taxon>
        <taxon>Fungi</taxon>
        <taxon>Dikarya</taxon>
        <taxon>Ascomycota</taxon>
        <taxon>Pezizomycotina</taxon>
        <taxon>Sordariomycetes</taxon>
        <taxon>Sordariomycetidae</taxon>
        <taxon>Magnaporthales</taxon>
        <taxon>Pyriculariaceae</taxon>
        <taxon>Pyricularia</taxon>
    </lineage>
</organism>
<dbReference type="GO" id="GO:0046872">
    <property type="term" value="F:metal ion binding"/>
    <property type="evidence" value="ECO:0007669"/>
    <property type="project" value="UniProtKB-KW"/>
</dbReference>
<gene>
    <name evidence="6" type="ORF">PoMZ_01749</name>
</gene>
<feature type="binding site" evidence="5">
    <location>
        <position position="550"/>
    </location>
    <ligand>
        <name>Fe cation</name>
        <dbReference type="ChEBI" id="CHEBI:24875"/>
        <note>catalytic</note>
    </ligand>
</feature>
<evidence type="ECO:0000256" key="2">
    <source>
        <dbReference type="ARBA" id="ARBA00022723"/>
    </source>
</evidence>
<dbReference type="Proteomes" id="UP000294847">
    <property type="component" value="Chromosome 2"/>
</dbReference>
<feature type="binding site" evidence="5">
    <location>
        <position position="339"/>
    </location>
    <ligand>
        <name>Fe cation</name>
        <dbReference type="ChEBI" id="CHEBI:24875"/>
        <note>catalytic</note>
    </ligand>
</feature>